<feature type="region of interest" description="Disordered" evidence="1">
    <location>
        <begin position="1"/>
        <end position="24"/>
    </location>
</feature>
<protein>
    <submittedName>
        <fullName evidence="3">Uncharacterized protein</fullName>
    </submittedName>
</protein>
<keyword evidence="2" id="KW-1133">Transmembrane helix</keyword>
<keyword evidence="2" id="KW-0472">Membrane</keyword>
<accession>A0A6N2LJL3</accession>
<proteinExistence type="predicted"/>
<keyword evidence="2" id="KW-0812">Transmembrane</keyword>
<name>A0A6N2LJL3_SALVM</name>
<feature type="transmembrane region" description="Helical" evidence="2">
    <location>
        <begin position="112"/>
        <end position="134"/>
    </location>
</feature>
<sequence>MREERQRGRSVMQRREGDEMREKDDLQSAKAALSCFLQAKRDFNFFRGTHNQKLVSRLRLAWDCGCVPNRDLITNVFGAAVQRKYRLNSAPKPRRTEAQSQSVCIRRSLHSFLSLSLTLNTLFLSFLSSIRVILNLRRIPRTPSLSGTSPRIYFRSLLLPLLLLRSH</sequence>
<evidence type="ECO:0000256" key="2">
    <source>
        <dbReference type="SAM" id="Phobius"/>
    </source>
</evidence>
<evidence type="ECO:0000313" key="3">
    <source>
        <dbReference type="EMBL" id="VFU41154.1"/>
    </source>
</evidence>
<gene>
    <name evidence="3" type="ORF">SVIM_LOCUS240637</name>
</gene>
<reference evidence="3" key="1">
    <citation type="submission" date="2019-03" db="EMBL/GenBank/DDBJ databases">
        <authorList>
            <person name="Mank J."/>
            <person name="Almeida P."/>
        </authorList>
    </citation>
    <scope>NUCLEOTIDE SEQUENCE</scope>
    <source>
        <strain evidence="3">78183</strain>
    </source>
</reference>
<dbReference type="AlphaFoldDB" id="A0A6N2LJL3"/>
<evidence type="ECO:0000256" key="1">
    <source>
        <dbReference type="SAM" id="MobiDB-lite"/>
    </source>
</evidence>
<dbReference type="EMBL" id="CAADRP010001558">
    <property type="protein sequence ID" value="VFU41154.1"/>
    <property type="molecule type" value="Genomic_DNA"/>
</dbReference>
<organism evidence="3">
    <name type="scientific">Salix viminalis</name>
    <name type="common">Common osier</name>
    <name type="synonym">Basket willow</name>
    <dbReference type="NCBI Taxonomy" id="40686"/>
    <lineage>
        <taxon>Eukaryota</taxon>
        <taxon>Viridiplantae</taxon>
        <taxon>Streptophyta</taxon>
        <taxon>Embryophyta</taxon>
        <taxon>Tracheophyta</taxon>
        <taxon>Spermatophyta</taxon>
        <taxon>Magnoliopsida</taxon>
        <taxon>eudicotyledons</taxon>
        <taxon>Gunneridae</taxon>
        <taxon>Pentapetalae</taxon>
        <taxon>rosids</taxon>
        <taxon>fabids</taxon>
        <taxon>Malpighiales</taxon>
        <taxon>Salicaceae</taxon>
        <taxon>Saliceae</taxon>
        <taxon>Salix</taxon>
    </lineage>
</organism>